<name>A0AAN8RT82_9PEZI</name>
<feature type="compositionally biased region" description="Gly residues" evidence="1">
    <location>
        <begin position="76"/>
        <end position="91"/>
    </location>
</feature>
<evidence type="ECO:0000256" key="1">
    <source>
        <dbReference type="SAM" id="MobiDB-lite"/>
    </source>
</evidence>
<feature type="compositionally biased region" description="Low complexity" evidence="1">
    <location>
        <begin position="19"/>
        <end position="31"/>
    </location>
</feature>
<feature type="compositionally biased region" description="Low complexity" evidence="1">
    <location>
        <begin position="65"/>
        <end position="75"/>
    </location>
</feature>
<feature type="compositionally biased region" description="Basic and acidic residues" evidence="1">
    <location>
        <begin position="94"/>
        <end position="113"/>
    </location>
</feature>
<gene>
    <name evidence="3" type="ORF">TWF506_007851</name>
</gene>
<evidence type="ECO:0000313" key="4">
    <source>
        <dbReference type="Proteomes" id="UP001307849"/>
    </source>
</evidence>
<dbReference type="PANTHER" id="PTHR35596">
    <property type="entry name" value="DUF2263 DOMAIN-CONTAINING PROTEIN"/>
    <property type="match status" value="1"/>
</dbReference>
<dbReference type="SUPFAM" id="SSF52949">
    <property type="entry name" value="Macro domain-like"/>
    <property type="match status" value="1"/>
</dbReference>
<accession>A0AAN8RT82</accession>
<comment type="caution">
    <text evidence="3">The sequence shown here is derived from an EMBL/GenBank/DDBJ whole genome shotgun (WGS) entry which is preliminary data.</text>
</comment>
<feature type="domain" description="Microbial-type PARG catalytic" evidence="2">
    <location>
        <begin position="209"/>
        <end position="318"/>
    </location>
</feature>
<dbReference type="Gene3D" id="3.40.220.10">
    <property type="entry name" value="Leucine Aminopeptidase, subunit E, domain 1"/>
    <property type="match status" value="1"/>
</dbReference>
<evidence type="ECO:0000259" key="2">
    <source>
        <dbReference type="Pfam" id="PF10021"/>
    </source>
</evidence>
<feature type="region of interest" description="Disordered" evidence="1">
    <location>
        <begin position="16"/>
        <end position="128"/>
    </location>
</feature>
<proteinExistence type="predicted"/>
<dbReference type="AlphaFoldDB" id="A0AAN8RT82"/>
<keyword evidence="4" id="KW-1185">Reference proteome</keyword>
<dbReference type="InterPro" id="IPR019261">
    <property type="entry name" value="PARG_cat_microbial"/>
</dbReference>
<dbReference type="Pfam" id="PF10021">
    <property type="entry name" value="PARG_cat_microb"/>
    <property type="match status" value="1"/>
</dbReference>
<dbReference type="EMBL" id="JAVHJM010000004">
    <property type="protein sequence ID" value="KAK6515518.1"/>
    <property type="molecule type" value="Genomic_DNA"/>
</dbReference>
<feature type="compositionally biased region" description="Low complexity" evidence="1">
    <location>
        <begin position="38"/>
        <end position="54"/>
    </location>
</feature>
<protein>
    <recommendedName>
        <fullName evidence="2">Microbial-type PARG catalytic domain-containing protein</fullName>
    </recommendedName>
</protein>
<reference evidence="3 4" key="1">
    <citation type="submission" date="2019-10" db="EMBL/GenBank/DDBJ databases">
        <authorList>
            <person name="Palmer J.M."/>
        </authorList>
    </citation>
    <scope>NUCLEOTIDE SEQUENCE [LARGE SCALE GENOMIC DNA]</scope>
    <source>
        <strain evidence="3 4">TWF506</strain>
    </source>
</reference>
<organism evidence="3 4">
    <name type="scientific">Arthrobotrys conoides</name>
    <dbReference type="NCBI Taxonomy" id="74498"/>
    <lineage>
        <taxon>Eukaryota</taxon>
        <taxon>Fungi</taxon>
        <taxon>Dikarya</taxon>
        <taxon>Ascomycota</taxon>
        <taxon>Pezizomycotina</taxon>
        <taxon>Orbiliomycetes</taxon>
        <taxon>Orbiliales</taxon>
        <taxon>Orbiliaceae</taxon>
        <taxon>Arthrobotrys</taxon>
    </lineage>
</organism>
<dbReference type="PANTHER" id="PTHR35596:SF1">
    <property type="entry name" value="MICROBIAL-TYPE PARG CATALYTIC DOMAIN-CONTAINING PROTEIN"/>
    <property type="match status" value="1"/>
</dbReference>
<dbReference type="InterPro" id="IPR043472">
    <property type="entry name" value="Macro_dom-like"/>
</dbReference>
<sequence>MADGYTQLSLIDMFRRVRGSGSSSNDNNNSPGGRGRGSSENGRQQESGSRGRGVVRNRDNRDNSSPRYSNSPGSGSRHGGSSRGRGGGYRPRGGNRDRGGERDSRGRGRRLDGNEAEGGAGGGEAMDVDMRVPASFPQGTSTMLRAAGGTGSALNALNIKHAQIIPNECPTISRAIFGKKAVGYMYNALDIKPLGPNYCPNYRLPPEDPQAGQIGCRIKVVNQDTFTCVEEMVKRHNFEQSQMTIARNQGNVEPDLHPVDNGVVCLNMANAHSKGGGFMNGSSAQEEALMHRSTLWDTLDGAFYPWTDTEGVYSPYVAIYKKYNPGNPADPADGGSYTALERAQAILDSATPPKNANNIPLPGPPLSELAVISLAAIRQPKLITGADGKDDFADPYVRDLMYLKVRQLLRIAALNGHRRLVLGALGCGAFKNPKQKVAEIFLSVLQETEFQGGWWKEITFACFDRDTSPASNPYIFGQVLGGQVV</sequence>
<dbReference type="Proteomes" id="UP001307849">
    <property type="component" value="Unassembled WGS sequence"/>
</dbReference>
<evidence type="ECO:0000313" key="3">
    <source>
        <dbReference type="EMBL" id="KAK6515518.1"/>
    </source>
</evidence>